<comment type="catalytic activity">
    <reaction evidence="7">
        <text>L-threonyl-[protein] + ATP = O-phospho-L-threonyl-[protein] + ADP + H(+)</text>
        <dbReference type="Rhea" id="RHEA:46608"/>
        <dbReference type="Rhea" id="RHEA-COMP:11060"/>
        <dbReference type="Rhea" id="RHEA-COMP:11605"/>
        <dbReference type="ChEBI" id="CHEBI:15378"/>
        <dbReference type="ChEBI" id="CHEBI:30013"/>
        <dbReference type="ChEBI" id="CHEBI:30616"/>
        <dbReference type="ChEBI" id="CHEBI:61977"/>
        <dbReference type="ChEBI" id="CHEBI:456216"/>
        <dbReference type="EC" id="2.7.11.1"/>
    </reaction>
</comment>
<dbReference type="EMBL" id="MU006089">
    <property type="protein sequence ID" value="KAF2843231.1"/>
    <property type="molecule type" value="Genomic_DNA"/>
</dbReference>
<evidence type="ECO:0000256" key="4">
    <source>
        <dbReference type="ARBA" id="ARBA00022741"/>
    </source>
</evidence>
<comment type="caution">
    <text evidence="11">The sequence shown here is derived from an EMBL/GenBank/DDBJ whole genome shotgun (WGS) entry which is preliminary data.</text>
</comment>
<evidence type="ECO:0000256" key="6">
    <source>
        <dbReference type="ARBA" id="ARBA00022840"/>
    </source>
</evidence>
<dbReference type="SUPFAM" id="SSF56112">
    <property type="entry name" value="Protein kinase-like (PK-like)"/>
    <property type="match status" value="1"/>
</dbReference>
<dbReference type="PANTHER" id="PTHR24419">
    <property type="entry name" value="INTERLEUKIN-1 RECEPTOR-ASSOCIATED KINASE"/>
    <property type="match status" value="1"/>
</dbReference>
<dbReference type="GO" id="GO:0005634">
    <property type="term" value="C:nucleus"/>
    <property type="evidence" value="ECO:0007669"/>
    <property type="project" value="TreeGrafter"/>
</dbReference>
<dbReference type="InterPro" id="IPR011009">
    <property type="entry name" value="Kinase-like_dom_sf"/>
</dbReference>
<reference evidence="11" key="1">
    <citation type="journal article" date="2020" name="Stud. Mycol.">
        <title>101 Dothideomycetes genomes: a test case for predicting lifestyles and emergence of pathogens.</title>
        <authorList>
            <person name="Haridas S."/>
            <person name="Albert R."/>
            <person name="Binder M."/>
            <person name="Bloem J."/>
            <person name="Labutti K."/>
            <person name="Salamov A."/>
            <person name="Andreopoulos B."/>
            <person name="Baker S."/>
            <person name="Barry K."/>
            <person name="Bills G."/>
            <person name="Bluhm B."/>
            <person name="Cannon C."/>
            <person name="Castanera R."/>
            <person name="Culley D."/>
            <person name="Daum C."/>
            <person name="Ezra D."/>
            <person name="Gonzalez J."/>
            <person name="Henrissat B."/>
            <person name="Kuo A."/>
            <person name="Liang C."/>
            <person name="Lipzen A."/>
            <person name="Lutzoni F."/>
            <person name="Magnuson J."/>
            <person name="Mondo S."/>
            <person name="Nolan M."/>
            <person name="Ohm R."/>
            <person name="Pangilinan J."/>
            <person name="Park H.-J."/>
            <person name="Ramirez L."/>
            <person name="Alfaro M."/>
            <person name="Sun H."/>
            <person name="Tritt A."/>
            <person name="Yoshinaga Y."/>
            <person name="Zwiers L.-H."/>
            <person name="Turgeon B."/>
            <person name="Goodwin S."/>
            <person name="Spatafora J."/>
            <person name="Crous P."/>
            <person name="Grigoriev I."/>
        </authorList>
    </citation>
    <scope>NUCLEOTIDE SEQUENCE</scope>
    <source>
        <strain evidence="11">CBS 101060</strain>
    </source>
</reference>
<keyword evidence="5" id="KW-0418">Kinase</keyword>
<keyword evidence="4" id="KW-0547">Nucleotide-binding</keyword>
<feature type="domain" description="Serine/threonine-protein kinase haspin C-terminal" evidence="10">
    <location>
        <begin position="378"/>
        <end position="484"/>
    </location>
</feature>
<dbReference type="Pfam" id="PF12330">
    <property type="entry name" value="Haspin_kinase"/>
    <property type="match status" value="1"/>
</dbReference>
<feature type="compositionally biased region" description="Basic and acidic residues" evidence="9">
    <location>
        <begin position="54"/>
        <end position="64"/>
    </location>
</feature>
<evidence type="ECO:0000256" key="3">
    <source>
        <dbReference type="ARBA" id="ARBA00022679"/>
    </source>
</evidence>
<evidence type="ECO:0000259" key="10">
    <source>
        <dbReference type="SMART" id="SM01331"/>
    </source>
</evidence>
<dbReference type="GO" id="GO:0005737">
    <property type="term" value="C:cytoplasm"/>
    <property type="evidence" value="ECO:0007669"/>
    <property type="project" value="TreeGrafter"/>
</dbReference>
<dbReference type="PANTHER" id="PTHR24419:SF18">
    <property type="entry name" value="SERINE_THREONINE-PROTEIN KINASE HASPIN"/>
    <property type="match status" value="1"/>
</dbReference>
<dbReference type="Proteomes" id="UP000799429">
    <property type="component" value="Unassembled WGS sequence"/>
</dbReference>
<dbReference type="GO" id="GO:0072354">
    <property type="term" value="F:histone H3T3 kinase activity"/>
    <property type="evidence" value="ECO:0007669"/>
    <property type="project" value="TreeGrafter"/>
</dbReference>
<organism evidence="11 12">
    <name type="scientific">Patellaria atrata CBS 101060</name>
    <dbReference type="NCBI Taxonomy" id="1346257"/>
    <lineage>
        <taxon>Eukaryota</taxon>
        <taxon>Fungi</taxon>
        <taxon>Dikarya</taxon>
        <taxon>Ascomycota</taxon>
        <taxon>Pezizomycotina</taxon>
        <taxon>Dothideomycetes</taxon>
        <taxon>Dothideomycetes incertae sedis</taxon>
        <taxon>Patellariales</taxon>
        <taxon>Patellariaceae</taxon>
        <taxon>Patellaria</taxon>
    </lineage>
</organism>
<evidence type="ECO:0000256" key="7">
    <source>
        <dbReference type="ARBA" id="ARBA00047899"/>
    </source>
</evidence>
<feature type="region of interest" description="Disordered" evidence="9">
    <location>
        <begin position="45"/>
        <end position="93"/>
    </location>
</feature>
<gene>
    <name evidence="11" type="ORF">M501DRAFT_924622</name>
</gene>
<proteinExistence type="predicted"/>
<dbReference type="GO" id="GO:0000278">
    <property type="term" value="P:mitotic cell cycle"/>
    <property type="evidence" value="ECO:0007669"/>
    <property type="project" value="TreeGrafter"/>
</dbReference>
<sequence length="535" mass="60128">MPRKQVYGKRARTFAYTSLTPLGDWSSPGKLPNEDEKVQDIIKEFGALSVQPDNKPDKAREEKTRRKPPLRTPVRKSQGSTLPPLSRPDDPLTRYTTPLLDLCRDQKARICPLPFAESLAEFEDTVQVVKLAEASFSEVYRLSTKAHIGTKYEGVWKLMALKPPPECIPKDFSEKEEDKLAYMSAVDNVLSELRLLNHMTEVPGFTVFRDLRVFLGPPPKPFVSAWRAYNKAQPKGKKSEFPDPGKKGSYGLDQLWIAIEMGDAGTDLEKILERGNKLSVWQAWDIFWGVAIAVGKGEEIAEFEHRDLHLGNICIRSPNPSNSLHPSDSINSSLTLGATGLSVTIIDYTLSRAKMRPSRPDSSTDAEQIAFYPLSTDPAIFEGDAAENYQYAMYRHMRSLFLTSSALTTLNGRKLKAAEAKKSWREFCPGTNLVWLHFVLDQLLANLVPVDTDELDITIQEKGRELHKRLRELQAWLELQNLGVEGGLRGAADLVGVAVEEGWLTAEDVIGEVEGDGVRSEGKRKRRRRRIEKVE</sequence>
<comment type="catalytic activity">
    <reaction evidence="8">
        <text>L-seryl-[protein] + ATP = O-phospho-L-seryl-[protein] + ADP + H(+)</text>
        <dbReference type="Rhea" id="RHEA:17989"/>
        <dbReference type="Rhea" id="RHEA-COMP:9863"/>
        <dbReference type="Rhea" id="RHEA-COMP:11604"/>
        <dbReference type="ChEBI" id="CHEBI:15378"/>
        <dbReference type="ChEBI" id="CHEBI:29999"/>
        <dbReference type="ChEBI" id="CHEBI:30616"/>
        <dbReference type="ChEBI" id="CHEBI:83421"/>
        <dbReference type="ChEBI" id="CHEBI:456216"/>
        <dbReference type="EC" id="2.7.11.1"/>
    </reaction>
</comment>
<protein>
    <recommendedName>
        <fullName evidence="1">non-specific serine/threonine protein kinase</fullName>
        <ecNumber evidence="1">2.7.11.1</ecNumber>
    </recommendedName>
</protein>
<dbReference type="OrthoDB" id="21018at2759"/>
<evidence type="ECO:0000256" key="8">
    <source>
        <dbReference type="ARBA" id="ARBA00048679"/>
    </source>
</evidence>
<dbReference type="EC" id="2.7.11.1" evidence="1"/>
<dbReference type="SMART" id="SM01331">
    <property type="entry name" value="DUF3635"/>
    <property type="match status" value="1"/>
</dbReference>
<dbReference type="InterPro" id="IPR024604">
    <property type="entry name" value="GSG2_C"/>
</dbReference>
<evidence type="ECO:0000256" key="5">
    <source>
        <dbReference type="ARBA" id="ARBA00022777"/>
    </source>
</evidence>
<evidence type="ECO:0000256" key="2">
    <source>
        <dbReference type="ARBA" id="ARBA00022527"/>
    </source>
</evidence>
<dbReference type="GO" id="GO:0035556">
    <property type="term" value="P:intracellular signal transduction"/>
    <property type="evidence" value="ECO:0007669"/>
    <property type="project" value="TreeGrafter"/>
</dbReference>
<dbReference type="Gene3D" id="1.10.510.10">
    <property type="entry name" value="Transferase(Phosphotransferase) domain 1"/>
    <property type="match status" value="1"/>
</dbReference>
<evidence type="ECO:0000313" key="12">
    <source>
        <dbReference type="Proteomes" id="UP000799429"/>
    </source>
</evidence>
<keyword evidence="2" id="KW-0723">Serine/threonine-protein kinase</keyword>
<evidence type="ECO:0000313" key="11">
    <source>
        <dbReference type="EMBL" id="KAF2843231.1"/>
    </source>
</evidence>
<dbReference type="AlphaFoldDB" id="A0A9P4SHU8"/>
<dbReference type="Gene3D" id="3.30.200.20">
    <property type="entry name" value="Phosphorylase Kinase, domain 1"/>
    <property type="match status" value="1"/>
</dbReference>
<name>A0A9P4SHU8_9PEZI</name>
<evidence type="ECO:0000256" key="9">
    <source>
        <dbReference type="SAM" id="MobiDB-lite"/>
    </source>
</evidence>
<accession>A0A9P4SHU8</accession>
<dbReference type="GO" id="GO:0005524">
    <property type="term" value="F:ATP binding"/>
    <property type="evidence" value="ECO:0007669"/>
    <property type="project" value="UniProtKB-KW"/>
</dbReference>
<evidence type="ECO:0000256" key="1">
    <source>
        <dbReference type="ARBA" id="ARBA00012513"/>
    </source>
</evidence>
<keyword evidence="6" id="KW-0067">ATP-binding</keyword>
<keyword evidence="3" id="KW-0808">Transferase</keyword>
<keyword evidence="12" id="KW-1185">Reference proteome</keyword>